<evidence type="ECO:0000256" key="6">
    <source>
        <dbReference type="ARBA" id="ARBA00023288"/>
    </source>
</evidence>
<keyword evidence="5" id="KW-0472">Membrane</keyword>
<dbReference type="AlphaFoldDB" id="A0A840ASK3"/>
<protein>
    <submittedName>
        <fullName evidence="9">Basic membrane protein A</fullName>
    </submittedName>
</protein>
<organism evidence="9 10">
    <name type="scientific">Kaistia hirudinis</name>
    <dbReference type="NCBI Taxonomy" id="1293440"/>
    <lineage>
        <taxon>Bacteria</taxon>
        <taxon>Pseudomonadati</taxon>
        <taxon>Pseudomonadota</taxon>
        <taxon>Alphaproteobacteria</taxon>
        <taxon>Hyphomicrobiales</taxon>
        <taxon>Kaistiaceae</taxon>
        <taxon>Kaistia</taxon>
    </lineage>
</organism>
<evidence type="ECO:0000256" key="2">
    <source>
        <dbReference type="ARBA" id="ARBA00008610"/>
    </source>
</evidence>
<sequence length="337" mass="35428">MGLPVKSLIAALFASAFALTAHAEDKKPLLVYVTGPIGVDNFLKQGWEGAQRAAKELGGTARLYESPDPTTKRQNVEAAARAGADLVVTITYEFDDILAEVAKAYPNIKFLDVDACPKDPAPNVTCVGFREQEVNFLAGVEAALTSKTGTIGAIGALDIPFIHRWTDSFADGAKYAKPDIKVLNTLWVGGDNPFSDPARGQQRAVSVLSDGADRLMAAASASNTGIFASLPDFPGVLAFGVDVNQCPEAEGFILDNVEKKTDVATHATALAVIKGEAKQHTVLGLAEGGLDLTGLGPDVAASKCVIAEYPDVIAKVRQVKQDIIDGKVAVRDPLTSP</sequence>
<evidence type="ECO:0000256" key="3">
    <source>
        <dbReference type="ARBA" id="ARBA00022475"/>
    </source>
</evidence>
<feature type="chain" id="PRO_5033067243" evidence="7">
    <location>
        <begin position="24"/>
        <end position="337"/>
    </location>
</feature>
<dbReference type="GO" id="GO:0005886">
    <property type="term" value="C:plasma membrane"/>
    <property type="evidence" value="ECO:0007669"/>
    <property type="project" value="UniProtKB-SubCell"/>
</dbReference>
<keyword evidence="4 7" id="KW-0732">Signal</keyword>
<accession>A0A840ASK3</accession>
<evidence type="ECO:0000256" key="1">
    <source>
        <dbReference type="ARBA" id="ARBA00004193"/>
    </source>
</evidence>
<keyword evidence="6" id="KW-0449">Lipoprotein</keyword>
<dbReference type="PANTHER" id="PTHR34296">
    <property type="entry name" value="TRANSCRIPTIONAL ACTIVATOR PROTEIN MED"/>
    <property type="match status" value="1"/>
</dbReference>
<comment type="caution">
    <text evidence="9">The sequence shown here is derived from an EMBL/GenBank/DDBJ whole genome shotgun (WGS) entry which is preliminary data.</text>
</comment>
<name>A0A840ASK3_9HYPH</name>
<dbReference type="Gene3D" id="3.40.50.2300">
    <property type="match status" value="2"/>
</dbReference>
<feature type="signal peptide" evidence="7">
    <location>
        <begin position="1"/>
        <end position="23"/>
    </location>
</feature>
<dbReference type="CDD" id="cd06354">
    <property type="entry name" value="PBP1_PrnA-like"/>
    <property type="match status" value="1"/>
</dbReference>
<comment type="subcellular location">
    <subcellularLocation>
        <location evidence="1">Cell membrane</location>
        <topology evidence="1">Lipid-anchor</topology>
    </subcellularLocation>
</comment>
<dbReference type="RefSeq" id="WP_183399082.1">
    <property type="nucleotide sequence ID" value="NZ_JACIDS010000003.1"/>
</dbReference>
<dbReference type="PANTHER" id="PTHR34296:SF2">
    <property type="entry name" value="ABC TRANSPORTER GUANOSINE-BINDING PROTEIN NUPN"/>
    <property type="match status" value="1"/>
</dbReference>
<keyword evidence="3" id="KW-1003">Cell membrane</keyword>
<proteinExistence type="inferred from homology"/>
<dbReference type="InterPro" id="IPR050957">
    <property type="entry name" value="BMP_lipoprotein"/>
</dbReference>
<evidence type="ECO:0000313" key="9">
    <source>
        <dbReference type="EMBL" id="MBB3931445.1"/>
    </source>
</evidence>
<evidence type="ECO:0000259" key="8">
    <source>
        <dbReference type="Pfam" id="PF02608"/>
    </source>
</evidence>
<evidence type="ECO:0000313" key="10">
    <source>
        <dbReference type="Proteomes" id="UP000553963"/>
    </source>
</evidence>
<dbReference type="EMBL" id="JACIDS010000003">
    <property type="protein sequence ID" value="MBB3931445.1"/>
    <property type="molecule type" value="Genomic_DNA"/>
</dbReference>
<dbReference type="SUPFAM" id="SSF53822">
    <property type="entry name" value="Periplasmic binding protein-like I"/>
    <property type="match status" value="1"/>
</dbReference>
<feature type="domain" description="ABC transporter substrate-binding protein PnrA-like" evidence="8">
    <location>
        <begin position="31"/>
        <end position="300"/>
    </location>
</feature>
<evidence type="ECO:0000256" key="4">
    <source>
        <dbReference type="ARBA" id="ARBA00022729"/>
    </source>
</evidence>
<dbReference type="Pfam" id="PF02608">
    <property type="entry name" value="Bmp"/>
    <property type="match status" value="1"/>
</dbReference>
<evidence type="ECO:0000256" key="5">
    <source>
        <dbReference type="ARBA" id="ARBA00023136"/>
    </source>
</evidence>
<dbReference type="InterPro" id="IPR003760">
    <property type="entry name" value="PnrA-like"/>
</dbReference>
<gene>
    <name evidence="9" type="ORF">GGR25_002495</name>
</gene>
<keyword evidence="10" id="KW-1185">Reference proteome</keyword>
<comment type="similarity">
    <text evidence="2">Belongs to the BMP lipoprotein family.</text>
</comment>
<reference evidence="9 10" key="1">
    <citation type="submission" date="2020-08" db="EMBL/GenBank/DDBJ databases">
        <title>Genomic Encyclopedia of Type Strains, Phase IV (KMG-IV): sequencing the most valuable type-strain genomes for metagenomic binning, comparative biology and taxonomic classification.</title>
        <authorList>
            <person name="Goeker M."/>
        </authorList>
    </citation>
    <scope>NUCLEOTIDE SEQUENCE [LARGE SCALE GENOMIC DNA]</scope>
    <source>
        <strain evidence="9 10">DSM 25966</strain>
    </source>
</reference>
<evidence type="ECO:0000256" key="7">
    <source>
        <dbReference type="SAM" id="SignalP"/>
    </source>
</evidence>
<dbReference type="Proteomes" id="UP000553963">
    <property type="component" value="Unassembled WGS sequence"/>
</dbReference>
<dbReference type="InterPro" id="IPR028082">
    <property type="entry name" value="Peripla_BP_I"/>
</dbReference>